<dbReference type="SMART" id="SM00382">
    <property type="entry name" value="AAA"/>
    <property type="match status" value="1"/>
</dbReference>
<dbReference type="SUPFAM" id="SSF52540">
    <property type="entry name" value="P-loop containing nucleoside triphosphate hydrolases"/>
    <property type="match status" value="1"/>
</dbReference>
<sequence>MNLKEFLKSAIEKKASDIHFREGSPPSLRIDGKLVFSEEKPMEHKELMQLIADMLQLDEAHKEMFERTKEVDIGYTAEGIGRFRVNFCHQQGHLSVAMRRVLSAEELDFDKLNLPPILKQLALENRGFILVTGITGSGKTTTLATMANFINQNRPCHIVTVEDPIEIVHPQQKSLVTQREIITDTESYGSALRNVVRQDPDVILIGEMRDAESVSSALKISEAGHLVLSTLHTTNASETINRIISFFPLEQANEVRAMLSGTLKAIISQRLVPRASGVGRVPAVEIMINTARVHELIRSGDIDKILHAIEEGTGYGMQTFDQSLIELFKSNIILLETALSYATSPNDLRLNLQKIGLI</sequence>
<dbReference type="AlphaFoldDB" id="A0A2H9PCE7"/>
<dbReference type="PANTHER" id="PTHR30486">
    <property type="entry name" value="TWITCHING MOTILITY PROTEIN PILT"/>
    <property type="match status" value="1"/>
</dbReference>
<dbReference type="Gene3D" id="3.30.450.90">
    <property type="match status" value="1"/>
</dbReference>
<dbReference type="InterPro" id="IPR050921">
    <property type="entry name" value="T4SS_GSP_E_ATPase"/>
</dbReference>
<dbReference type="Proteomes" id="UP000234145">
    <property type="component" value="Unassembled WGS sequence"/>
</dbReference>
<name>A0A2H9PCE7_9BACT</name>
<accession>A0A2H9PCE7</accession>
<comment type="caution">
    <text evidence="3">The sequence shown here is derived from an EMBL/GenBank/DDBJ whole genome shotgun (WGS) entry which is preliminary data.</text>
</comment>
<dbReference type="Gene3D" id="3.40.50.300">
    <property type="entry name" value="P-loop containing nucleotide triphosphate hydrolases"/>
    <property type="match status" value="1"/>
</dbReference>
<dbReference type="CDD" id="cd01131">
    <property type="entry name" value="PilT"/>
    <property type="match status" value="1"/>
</dbReference>
<gene>
    <name evidence="3" type="ORF">COY51_01695</name>
</gene>
<dbReference type="PROSITE" id="PS00662">
    <property type="entry name" value="T2SP_E"/>
    <property type="match status" value="1"/>
</dbReference>
<reference evidence="4" key="1">
    <citation type="submission" date="2017-09" db="EMBL/GenBank/DDBJ databases">
        <title>Depth-based differentiation of microbial function through sediment-hosted aquifers and enrichment of novel symbionts in the deep terrestrial subsurface.</title>
        <authorList>
            <person name="Probst A.J."/>
            <person name="Ladd B."/>
            <person name="Jarett J.K."/>
            <person name="Geller-Mcgrath D.E."/>
            <person name="Sieber C.M.K."/>
            <person name="Emerson J.B."/>
            <person name="Anantharaman K."/>
            <person name="Thomas B.C."/>
            <person name="Malmstrom R."/>
            <person name="Stieglmeier M."/>
            <person name="Klingl A."/>
            <person name="Woyke T."/>
            <person name="Ryan C.M."/>
            <person name="Banfield J.F."/>
        </authorList>
    </citation>
    <scope>NUCLEOTIDE SEQUENCE [LARGE SCALE GENOMIC DNA]</scope>
</reference>
<feature type="domain" description="Bacterial type II secretion system protein E" evidence="2">
    <location>
        <begin position="196"/>
        <end position="210"/>
    </location>
</feature>
<dbReference type="GO" id="GO:0016887">
    <property type="term" value="F:ATP hydrolysis activity"/>
    <property type="evidence" value="ECO:0007669"/>
    <property type="project" value="InterPro"/>
</dbReference>
<dbReference type="InterPro" id="IPR001482">
    <property type="entry name" value="T2SS/T4SS_dom"/>
</dbReference>
<evidence type="ECO:0000259" key="2">
    <source>
        <dbReference type="PROSITE" id="PS00662"/>
    </source>
</evidence>
<dbReference type="Pfam" id="PF00437">
    <property type="entry name" value="T2SSE"/>
    <property type="match status" value="1"/>
</dbReference>
<organism evidence="3 4">
    <name type="scientific">Candidatus Desantisbacteria bacterium CG_4_10_14_0_8_um_filter_39_17</name>
    <dbReference type="NCBI Taxonomy" id="1974542"/>
    <lineage>
        <taxon>Bacteria</taxon>
        <taxon>Candidatus Desantisiibacteriota</taxon>
    </lineage>
</organism>
<evidence type="ECO:0000313" key="4">
    <source>
        <dbReference type="Proteomes" id="UP000234145"/>
    </source>
</evidence>
<comment type="similarity">
    <text evidence="1">Belongs to the GSP E family.</text>
</comment>
<protein>
    <submittedName>
        <fullName evidence="3">Type IV pili twitching motility protein PilT</fullName>
    </submittedName>
</protein>
<dbReference type="EMBL" id="PFMS01000031">
    <property type="protein sequence ID" value="PIZ16893.1"/>
    <property type="molecule type" value="Genomic_DNA"/>
</dbReference>
<dbReference type="GO" id="GO:0005524">
    <property type="term" value="F:ATP binding"/>
    <property type="evidence" value="ECO:0007669"/>
    <property type="project" value="InterPro"/>
</dbReference>
<evidence type="ECO:0000256" key="1">
    <source>
        <dbReference type="ARBA" id="ARBA00006611"/>
    </source>
</evidence>
<dbReference type="PANTHER" id="PTHR30486:SF12">
    <property type="entry name" value="TYPE IV PILUS ATPASE PILU"/>
    <property type="match status" value="1"/>
</dbReference>
<dbReference type="InterPro" id="IPR027417">
    <property type="entry name" value="P-loop_NTPase"/>
</dbReference>
<dbReference type="InterPro" id="IPR006321">
    <property type="entry name" value="PilT/PilU"/>
</dbReference>
<evidence type="ECO:0000313" key="3">
    <source>
        <dbReference type="EMBL" id="PIZ16893.1"/>
    </source>
</evidence>
<dbReference type="InterPro" id="IPR003593">
    <property type="entry name" value="AAA+_ATPase"/>
</dbReference>
<dbReference type="NCBIfam" id="TIGR01420">
    <property type="entry name" value="pilT_fam"/>
    <property type="match status" value="1"/>
</dbReference>
<proteinExistence type="inferred from homology"/>